<sequence>MSEFSPFNDTLAGLIATLTATERRKMAAEIARRLRASQQRRIRTQQAPDGTPYTARKPQQVREKRGRVRRAMFAKLRTNRYMLAKADPDAATVTFTGRVQRIAQVHQYGLKDKPNRHSAEVQYEARPLLGFTDEDKKIVEEVLLSHLKN</sequence>
<proteinExistence type="predicted"/>
<dbReference type="Proteomes" id="UP000255248">
    <property type="component" value="Unassembled WGS sequence"/>
</dbReference>
<dbReference type="InterPro" id="IPR006522">
    <property type="entry name" value="Phage_virion_morphogenesis"/>
</dbReference>
<gene>
    <name evidence="2" type="ORF">NCTC12121_03004</name>
</gene>
<dbReference type="STRING" id="93378.A9798_14310"/>
<accession>A0A376DMH0</accession>
<dbReference type="Pfam" id="PF05069">
    <property type="entry name" value="Phage_tail_S"/>
    <property type="match status" value="1"/>
</dbReference>
<name>A0A376DMH0_9GAMM</name>
<dbReference type="EMBL" id="UFXZ01000001">
    <property type="protein sequence ID" value="STC91386.1"/>
    <property type="molecule type" value="Genomic_DNA"/>
</dbReference>
<evidence type="ECO:0000313" key="2">
    <source>
        <dbReference type="EMBL" id="STC91386.1"/>
    </source>
</evidence>
<reference evidence="2 3" key="1">
    <citation type="submission" date="2018-06" db="EMBL/GenBank/DDBJ databases">
        <authorList>
            <consortium name="Pathogen Informatics"/>
            <person name="Doyle S."/>
        </authorList>
    </citation>
    <scope>NUCLEOTIDE SEQUENCE [LARGE SCALE GENOMIC DNA]</scope>
    <source>
        <strain evidence="2 3">NCTC12121</strain>
    </source>
</reference>
<dbReference type="AlphaFoldDB" id="A0A376DMH0"/>
<evidence type="ECO:0000313" key="3">
    <source>
        <dbReference type="Proteomes" id="UP000255248"/>
    </source>
</evidence>
<dbReference type="RefSeq" id="WP_035370389.1">
    <property type="nucleotide sequence ID" value="NZ_CP065626.1"/>
</dbReference>
<feature type="region of interest" description="Disordered" evidence="1">
    <location>
        <begin position="36"/>
        <end position="66"/>
    </location>
</feature>
<organism evidence="2 3">
    <name type="scientific">Edwardsiella hoshinae</name>
    <dbReference type="NCBI Taxonomy" id="93378"/>
    <lineage>
        <taxon>Bacteria</taxon>
        <taxon>Pseudomonadati</taxon>
        <taxon>Pseudomonadota</taxon>
        <taxon>Gammaproteobacteria</taxon>
        <taxon>Enterobacterales</taxon>
        <taxon>Hafniaceae</taxon>
        <taxon>Edwardsiella</taxon>
    </lineage>
</organism>
<dbReference type="NCBIfam" id="TIGR01635">
    <property type="entry name" value="tail_comp_S"/>
    <property type="match status" value="1"/>
</dbReference>
<dbReference type="OrthoDB" id="6402405at2"/>
<protein>
    <submittedName>
        <fullName evidence="2">Mu-like prophage protein gpG</fullName>
    </submittedName>
</protein>
<evidence type="ECO:0000256" key="1">
    <source>
        <dbReference type="SAM" id="MobiDB-lite"/>
    </source>
</evidence>